<evidence type="ECO:0000256" key="1">
    <source>
        <dbReference type="ARBA" id="ARBA00022679"/>
    </source>
</evidence>
<protein>
    <submittedName>
        <fullName evidence="5">Uncharacterized protein</fullName>
    </submittedName>
</protein>
<gene>
    <name evidence="5" type="ORF">FLONG3_8360</name>
</gene>
<evidence type="ECO:0000259" key="4">
    <source>
        <dbReference type="Pfam" id="PF06722"/>
    </source>
</evidence>
<feature type="compositionally biased region" description="Basic residues" evidence="2">
    <location>
        <begin position="1"/>
        <end position="12"/>
    </location>
</feature>
<dbReference type="AlphaFoldDB" id="A0A395S704"/>
<keyword evidence="1" id="KW-0808">Transferase</keyword>
<dbReference type="FunFam" id="3.40.50.2000:FF:000009">
    <property type="entry name" value="Sterol 3-beta-glucosyltransferase UGT80A2"/>
    <property type="match status" value="1"/>
</dbReference>
<dbReference type="Pfam" id="PF03033">
    <property type="entry name" value="Glyco_transf_28"/>
    <property type="match status" value="1"/>
</dbReference>
<feature type="non-terminal residue" evidence="5">
    <location>
        <position position="878"/>
    </location>
</feature>
<accession>A0A395S704</accession>
<keyword evidence="6" id="KW-1185">Reference proteome</keyword>
<dbReference type="OrthoDB" id="5835829at2759"/>
<dbReference type="GO" id="GO:0005975">
    <property type="term" value="P:carbohydrate metabolic process"/>
    <property type="evidence" value="ECO:0007669"/>
    <property type="project" value="InterPro"/>
</dbReference>
<feature type="region of interest" description="Disordered" evidence="2">
    <location>
        <begin position="1"/>
        <end position="26"/>
    </location>
</feature>
<feature type="domain" description="Glycosyltransferase family 28 N-terminal" evidence="3">
    <location>
        <begin position="95"/>
        <end position="256"/>
    </location>
</feature>
<evidence type="ECO:0000259" key="3">
    <source>
        <dbReference type="Pfam" id="PF03033"/>
    </source>
</evidence>
<dbReference type="PANTHER" id="PTHR48050">
    <property type="entry name" value="STEROL 3-BETA-GLUCOSYLTRANSFERASE"/>
    <property type="match status" value="1"/>
</dbReference>
<dbReference type="Pfam" id="PF06722">
    <property type="entry name" value="EryCIII-like_C"/>
    <property type="match status" value="1"/>
</dbReference>
<dbReference type="InterPro" id="IPR004276">
    <property type="entry name" value="GlycoTrans_28_N"/>
</dbReference>
<dbReference type="STRING" id="694270.A0A395S704"/>
<dbReference type="FunFam" id="3.40.50.2000:FF:000268">
    <property type="entry name" value="Glycosyltransferase family 1 protein"/>
    <property type="match status" value="1"/>
</dbReference>
<evidence type="ECO:0000313" key="5">
    <source>
        <dbReference type="EMBL" id="RGP67892.1"/>
    </source>
</evidence>
<dbReference type="InterPro" id="IPR010610">
    <property type="entry name" value="EryCIII-like_C"/>
</dbReference>
<sequence length="878" mass="95194">MALNRIKSRGRGHLVIDDHNTDNGPSSNVIDDGRVEVQFHDNPQALAAWCKHFKDSFASDTSSSEQLQPPEPRRTNSIAFLPGVEKPADGPRLHIAIHIVGSRGDVQPFIPIAQLLMKPPYGHRVRICTHAAFKEFVESQGIEFFNIGGDPEALMAYMVKNPGLLPNRDSLRGGEIGKRRKEMAEIISGTWRSCIEAGDGMGEPIKAANVVSADDLFLADVIIANPPSMGHIHCAQKLSIPLHMVFTMPWSPTKSFPHPLAAMSYGDADAKVANYLSFMMMELLTWQGLGDLINKFRTQTLHLDPVSPLWGFQLLSRLRIPYSYLWSETLIPKPSDWSNHLNITGFSFLPLAHSYTPPPDLVSFLENGPPPIYIGFGSIVVDDPQALTTMIFDAIKIAGVRAIVSKGWGGVGAGQVPDSVYLIGNCPHDWLFERVAAVVHHGGAGTTAAGIAAGRPTVIVPFFGDQPFWGQMMARAGAGPVAVPYKSLTAEILAKNIMFALQPDVMEVAKDMAIQIGEEDGSGGAAMDIQDRLDIDSLRCDLSPGRLATWLHRKTGAHLSGFAVACLRDHGMIEMSDLKLLRHKHWYVDEGAESPTIGAIAAVSGFAAAIGTATSDYAERLRNAPPSGIARRRSTVGAQQGSTTEEGSKGGYLRGRKRPGDVTLADMAGLAQKMASKTLYGAEPAFSAAKLCRPVTEAHIEHKKSWKAHESGRNGRVFYVTRVTGKYACDIAAAAARAPVAFFYNVANGFHNAPSNVFDVDVRRRDEITGLGSGIRTAGKEFCYGVWDAFSGIVMKPYEDTKSMGAKGLGRGLLRGGWGIMGNLGSACFGLPGYTLKGLEKELIKRHTTTLKAEILLIRLRQAIEDWRTGASVDKDEV</sequence>
<dbReference type="Gene3D" id="3.40.50.2000">
    <property type="entry name" value="Glycogen Phosphorylase B"/>
    <property type="match status" value="2"/>
</dbReference>
<proteinExistence type="predicted"/>
<feature type="region of interest" description="Disordered" evidence="2">
    <location>
        <begin position="625"/>
        <end position="655"/>
    </location>
</feature>
<dbReference type="InterPro" id="IPR050426">
    <property type="entry name" value="Glycosyltransferase_28"/>
</dbReference>
<evidence type="ECO:0000256" key="2">
    <source>
        <dbReference type="SAM" id="MobiDB-lite"/>
    </source>
</evidence>
<dbReference type="CDD" id="cd03784">
    <property type="entry name" value="GT1_Gtf-like"/>
    <property type="match status" value="1"/>
</dbReference>
<dbReference type="InterPro" id="IPR002213">
    <property type="entry name" value="UDP_glucos_trans"/>
</dbReference>
<dbReference type="Proteomes" id="UP000266234">
    <property type="component" value="Unassembled WGS sequence"/>
</dbReference>
<dbReference type="GO" id="GO:0016906">
    <property type="term" value="F:sterol 3-beta-glucosyltransferase activity"/>
    <property type="evidence" value="ECO:0007669"/>
    <property type="project" value="UniProtKB-ARBA"/>
</dbReference>
<organism evidence="5 6">
    <name type="scientific">Fusarium longipes</name>
    <dbReference type="NCBI Taxonomy" id="694270"/>
    <lineage>
        <taxon>Eukaryota</taxon>
        <taxon>Fungi</taxon>
        <taxon>Dikarya</taxon>
        <taxon>Ascomycota</taxon>
        <taxon>Pezizomycotina</taxon>
        <taxon>Sordariomycetes</taxon>
        <taxon>Hypocreomycetidae</taxon>
        <taxon>Hypocreales</taxon>
        <taxon>Nectriaceae</taxon>
        <taxon>Fusarium</taxon>
    </lineage>
</organism>
<dbReference type="PANTHER" id="PTHR48050:SF13">
    <property type="entry name" value="STEROL 3-BETA-GLUCOSYLTRANSFERASE UGT80A2"/>
    <property type="match status" value="1"/>
</dbReference>
<evidence type="ECO:0000313" key="6">
    <source>
        <dbReference type="Proteomes" id="UP000266234"/>
    </source>
</evidence>
<name>A0A395S704_9HYPO</name>
<dbReference type="EMBL" id="PXOG01000200">
    <property type="protein sequence ID" value="RGP67892.1"/>
    <property type="molecule type" value="Genomic_DNA"/>
</dbReference>
<feature type="compositionally biased region" description="Polar residues" evidence="2">
    <location>
        <begin position="636"/>
        <end position="645"/>
    </location>
</feature>
<comment type="caution">
    <text evidence="5">The sequence shown here is derived from an EMBL/GenBank/DDBJ whole genome shotgun (WGS) entry which is preliminary data.</text>
</comment>
<dbReference type="SUPFAM" id="SSF53756">
    <property type="entry name" value="UDP-Glycosyltransferase/glycogen phosphorylase"/>
    <property type="match status" value="1"/>
</dbReference>
<reference evidence="5 6" key="1">
    <citation type="journal article" date="2018" name="PLoS Pathog.">
        <title>Evolution of structural diversity of trichothecenes, a family of toxins produced by plant pathogenic and entomopathogenic fungi.</title>
        <authorList>
            <person name="Proctor R.H."/>
            <person name="McCormick S.P."/>
            <person name="Kim H.S."/>
            <person name="Cardoza R.E."/>
            <person name="Stanley A.M."/>
            <person name="Lindo L."/>
            <person name="Kelly A."/>
            <person name="Brown D.W."/>
            <person name="Lee T."/>
            <person name="Vaughan M.M."/>
            <person name="Alexander N.J."/>
            <person name="Busman M."/>
            <person name="Gutierrez S."/>
        </authorList>
    </citation>
    <scope>NUCLEOTIDE SEQUENCE [LARGE SCALE GENOMIC DNA]</scope>
    <source>
        <strain evidence="5 6">NRRL 20695</strain>
    </source>
</reference>
<feature type="domain" description="Erythromycin biosynthesis protein CIII-like C-terminal" evidence="4">
    <location>
        <begin position="413"/>
        <end position="501"/>
    </location>
</feature>